<evidence type="ECO:0000256" key="8">
    <source>
        <dbReference type="ARBA" id="ARBA00022723"/>
    </source>
</evidence>
<dbReference type="GO" id="GO:0004526">
    <property type="term" value="F:ribonuclease P activity"/>
    <property type="evidence" value="ECO:0007669"/>
    <property type="project" value="UniProtKB-EC"/>
</dbReference>
<comment type="subcellular location">
    <subcellularLocation>
        <location evidence="3">Mitochondrion</location>
    </subcellularLocation>
</comment>
<evidence type="ECO:0000256" key="15">
    <source>
        <dbReference type="ARBA" id="ARBA00044536"/>
    </source>
</evidence>
<keyword evidence="9" id="KW-0677">Repeat</keyword>
<feature type="repeat" description="PPR" evidence="17">
    <location>
        <begin position="119"/>
        <end position="153"/>
    </location>
</feature>
<keyword evidence="7" id="KW-0540">Nuclease</keyword>
<evidence type="ECO:0000256" key="9">
    <source>
        <dbReference type="ARBA" id="ARBA00022737"/>
    </source>
</evidence>
<keyword evidence="13" id="KW-0809">Transit peptide</keyword>
<keyword evidence="12" id="KW-0460">Magnesium</keyword>
<keyword evidence="6" id="KW-0819">tRNA processing</keyword>
<dbReference type="STRING" id="431595.K3WUG8"/>
<proteinExistence type="inferred from homology"/>
<keyword evidence="22" id="KW-1185">Reference proteome</keyword>
<feature type="domain" description="PROP1-like PPR" evidence="20">
    <location>
        <begin position="34"/>
        <end position="242"/>
    </location>
</feature>
<dbReference type="Gene3D" id="3.40.50.11980">
    <property type="match status" value="1"/>
</dbReference>
<dbReference type="EMBL" id="GL376613">
    <property type="status" value="NOT_ANNOTATED_CDS"/>
    <property type="molecule type" value="Genomic_DNA"/>
</dbReference>
<evidence type="ECO:0000259" key="19">
    <source>
        <dbReference type="Pfam" id="PF16953"/>
    </source>
</evidence>
<dbReference type="EC" id="3.1.26.5" evidence="5"/>
<keyword evidence="11" id="KW-0862">Zinc</keyword>
<dbReference type="InParanoid" id="K3WUG8"/>
<evidence type="ECO:0000256" key="4">
    <source>
        <dbReference type="ARBA" id="ARBA00007626"/>
    </source>
</evidence>
<protein>
    <recommendedName>
        <fullName evidence="15">Mitochondrial ribonuclease P catalytic subunit</fullName>
        <ecNumber evidence="5">3.1.26.5</ecNumber>
    </recommendedName>
    <alternativeName>
        <fullName evidence="16">Mitochondrial ribonuclease P protein 3</fullName>
    </alternativeName>
</protein>
<comment type="similarity">
    <text evidence="4">Belongs to the PPR family. P subfamily.</text>
</comment>
<dbReference type="OMA" id="CIDINPV"/>
<dbReference type="PANTHER" id="PTHR13547:SF1">
    <property type="entry name" value="MITOCHONDRIAL RIBONUCLEASE P CATALYTIC SUBUNIT"/>
    <property type="match status" value="1"/>
</dbReference>
<evidence type="ECO:0000256" key="11">
    <source>
        <dbReference type="ARBA" id="ARBA00022833"/>
    </source>
</evidence>
<dbReference type="PANTHER" id="PTHR13547">
    <property type="match status" value="1"/>
</dbReference>
<organism evidence="21 22">
    <name type="scientific">Globisporangium ultimum (strain ATCC 200006 / CBS 805.95 / DAOM BR144)</name>
    <name type="common">Pythium ultimum</name>
    <dbReference type="NCBI Taxonomy" id="431595"/>
    <lineage>
        <taxon>Eukaryota</taxon>
        <taxon>Sar</taxon>
        <taxon>Stramenopiles</taxon>
        <taxon>Oomycota</taxon>
        <taxon>Peronosporomycetes</taxon>
        <taxon>Pythiales</taxon>
        <taxon>Pythiaceae</taxon>
        <taxon>Globisporangium</taxon>
    </lineage>
</organism>
<evidence type="ECO:0000256" key="10">
    <source>
        <dbReference type="ARBA" id="ARBA00022801"/>
    </source>
</evidence>
<dbReference type="InterPro" id="IPR002885">
    <property type="entry name" value="PPR_rpt"/>
</dbReference>
<sequence>MASVTKRPLEENGGSASVVEIAQQQAPKKPRRLRNQSPEQRITAEYRMQIEKCARTTDAIGALALYKKMKAESVVLSAYIFRVIINICVKAEQASELMADVFQVYEDMRADAASSNGIDETIYSALVKLCSKAGDFDRCHALIAELEAKNVLPKLRTFAPLLHAYSEAGDLEKCLWAQSKLVAHDVEITEPEYLSLLKVCTTKGDAMQFYAILEQYTDAVLQPERSAWGVLREWFESEAAQEEGKKWTCSVGSVDDKGVCSVTGDQLQSIELPPALETKLLEKIESLVTTDERRTAQWEAFKTWLSEHGPFDVVIDAANVGYFNQNYDGGGFDYKQIETLLTHYEQQDKRVLIVLHKRRTMDEQVPAEHRAMVAQWAERRIMFNCLPGNNDDWYWLYAAVRLGGRTLAVTNDEMRDHHFQMIHDRAFARWKERHQTHYEVGARLRLHEPTPFSVRPQRIGGNWHFPCTDSSEWLCVALETR</sequence>
<dbReference type="Pfam" id="PF16953">
    <property type="entry name" value="PRORP"/>
    <property type="match status" value="1"/>
</dbReference>
<dbReference type="GO" id="GO:0005739">
    <property type="term" value="C:mitochondrion"/>
    <property type="evidence" value="ECO:0007669"/>
    <property type="project" value="UniProtKB-SubCell"/>
</dbReference>
<evidence type="ECO:0000256" key="13">
    <source>
        <dbReference type="ARBA" id="ARBA00022946"/>
    </source>
</evidence>
<evidence type="ECO:0000256" key="6">
    <source>
        <dbReference type="ARBA" id="ARBA00022694"/>
    </source>
</evidence>
<comment type="catalytic activity">
    <reaction evidence="1">
        <text>Endonucleolytic cleavage of RNA, removing 5'-extranucleotides from tRNA precursor.</text>
        <dbReference type="EC" id="3.1.26.5"/>
    </reaction>
</comment>
<comment type="cofactor">
    <cofactor evidence="2">
        <name>Mg(2+)</name>
        <dbReference type="ChEBI" id="CHEBI:18420"/>
    </cofactor>
</comment>
<dbReference type="InterPro" id="IPR033495">
    <property type="entry name" value="MRPP3_PIN_dom"/>
</dbReference>
<evidence type="ECO:0000256" key="12">
    <source>
        <dbReference type="ARBA" id="ARBA00022842"/>
    </source>
</evidence>
<dbReference type="Gene3D" id="1.25.40.10">
    <property type="entry name" value="Tetratricopeptide repeat domain"/>
    <property type="match status" value="1"/>
</dbReference>
<dbReference type="AlphaFoldDB" id="K3WUG8"/>
<evidence type="ECO:0000259" key="20">
    <source>
        <dbReference type="Pfam" id="PF17177"/>
    </source>
</evidence>
<dbReference type="EnsemblProtists" id="PYU1_T008615">
    <property type="protein sequence ID" value="PYU1_T008615"/>
    <property type="gene ID" value="PYU1_G008598"/>
</dbReference>
<dbReference type="CDD" id="cd18718">
    <property type="entry name" value="PIN_PRORP"/>
    <property type="match status" value="1"/>
</dbReference>
<evidence type="ECO:0000313" key="21">
    <source>
        <dbReference type="EnsemblProtists" id="PYU1_T008615"/>
    </source>
</evidence>
<evidence type="ECO:0000256" key="18">
    <source>
        <dbReference type="SAM" id="MobiDB-lite"/>
    </source>
</evidence>
<dbReference type="InterPro" id="IPR011990">
    <property type="entry name" value="TPR-like_helical_dom_sf"/>
</dbReference>
<dbReference type="PROSITE" id="PS51375">
    <property type="entry name" value="PPR"/>
    <property type="match status" value="1"/>
</dbReference>
<feature type="domain" description="PRORP" evidence="19">
    <location>
        <begin position="254"/>
        <end position="470"/>
    </location>
</feature>
<feature type="region of interest" description="Disordered" evidence="18">
    <location>
        <begin position="1"/>
        <end position="40"/>
    </location>
</feature>
<evidence type="ECO:0000256" key="7">
    <source>
        <dbReference type="ARBA" id="ARBA00022722"/>
    </source>
</evidence>
<evidence type="ECO:0000256" key="5">
    <source>
        <dbReference type="ARBA" id="ARBA00012179"/>
    </source>
</evidence>
<dbReference type="VEuPathDB" id="FungiDB:PYU1_G008598"/>
<dbReference type="InterPro" id="IPR031595">
    <property type="entry name" value="PRORP_C"/>
</dbReference>
<dbReference type="Proteomes" id="UP000019132">
    <property type="component" value="Unassembled WGS sequence"/>
</dbReference>
<reference evidence="22" key="2">
    <citation type="submission" date="2010-04" db="EMBL/GenBank/DDBJ databases">
        <authorList>
            <person name="Buell R."/>
            <person name="Hamilton J."/>
            <person name="Hostetler J."/>
        </authorList>
    </citation>
    <scope>NUCLEOTIDE SEQUENCE [LARGE SCALE GENOMIC DNA]</scope>
    <source>
        <strain evidence="22">DAOM:BR144</strain>
    </source>
</reference>
<evidence type="ECO:0000256" key="2">
    <source>
        <dbReference type="ARBA" id="ARBA00001946"/>
    </source>
</evidence>
<dbReference type="InterPro" id="IPR033443">
    <property type="entry name" value="PROP1-like_PPR_dom"/>
</dbReference>
<dbReference type="eggNOG" id="KOG1347">
    <property type="taxonomic scope" value="Eukaryota"/>
</dbReference>
<dbReference type="HOGENOM" id="CLU_014066_2_0_1"/>
<dbReference type="GO" id="GO:0046872">
    <property type="term" value="F:metal ion binding"/>
    <property type="evidence" value="ECO:0007669"/>
    <property type="project" value="UniProtKB-KW"/>
</dbReference>
<name>K3WUG8_GLOUD</name>
<dbReference type="GO" id="GO:0001682">
    <property type="term" value="P:tRNA 5'-leader removal"/>
    <property type="evidence" value="ECO:0007669"/>
    <property type="project" value="TreeGrafter"/>
</dbReference>
<keyword evidence="14" id="KW-0496">Mitochondrion</keyword>
<evidence type="ECO:0000256" key="16">
    <source>
        <dbReference type="ARBA" id="ARBA00044559"/>
    </source>
</evidence>
<evidence type="ECO:0000256" key="3">
    <source>
        <dbReference type="ARBA" id="ARBA00004173"/>
    </source>
</evidence>
<evidence type="ECO:0000256" key="17">
    <source>
        <dbReference type="PROSITE-ProRule" id="PRU00708"/>
    </source>
</evidence>
<keyword evidence="10" id="KW-0378">Hydrolase</keyword>
<reference evidence="21" key="3">
    <citation type="submission" date="2015-02" db="UniProtKB">
        <authorList>
            <consortium name="EnsemblProtists"/>
        </authorList>
    </citation>
    <scope>IDENTIFICATION</scope>
    <source>
        <strain evidence="21">DAOM BR144</strain>
    </source>
</reference>
<accession>K3WUG8</accession>
<reference evidence="22" key="1">
    <citation type="journal article" date="2010" name="Genome Biol.">
        <title>Genome sequence of the necrotrophic plant pathogen Pythium ultimum reveals original pathogenicity mechanisms and effector repertoire.</title>
        <authorList>
            <person name="Levesque C.A."/>
            <person name="Brouwer H."/>
            <person name="Cano L."/>
            <person name="Hamilton J.P."/>
            <person name="Holt C."/>
            <person name="Huitema E."/>
            <person name="Raffaele S."/>
            <person name="Robideau G.P."/>
            <person name="Thines M."/>
            <person name="Win J."/>
            <person name="Zerillo M.M."/>
            <person name="Beakes G.W."/>
            <person name="Boore J.L."/>
            <person name="Busam D."/>
            <person name="Dumas B."/>
            <person name="Ferriera S."/>
            <person name="Fuerstenberg S.I."/>
            <person name="Gachon C.M."/>
            <person name="Gaulin E."/>
            <person name="Govers F."/>
            <person name="Grenville-Briggs L."/>
            <person name="Horner N."/>
            <person name="Hostetler J."/>
            <person name="Jiang R.H."/>
            <person name="Johnson J."/>
            <person name="Krajaejun T."/>
            <person name="Lin H."/>
            <person name="Meijer H.J."/>
            <person name="Moore B."/>
            <person name="Morris P."/>
            <person name="Phuntmart V."/>
            <person name="Puiu D."/>
            <person name="Shetty J."/>
            <person name="Stajich J.E."/>
            <person name="Tripathy S."/>
            <person name="Wawra S."/>
            <person name="van West P."/>
            <person name="Whitty B.R."/>
            <person name="Coutinho P.M."/>
            <person name="Henrissat B."/>
            <person name="Martin F."/>
            <person name="Thomas P.D."/>
            <person name="Tyler B.M."/>
            <person name="De Vries R.P."/>
            <person name="Kamoun S."/>
            <person name="Yandell M."/>
            <person name="Tisserat N."/>
            <person name="Buell C.R."/>
        </authorList>
    </citation>
    <scope>NUCLEOTIDE SEQUENCE</scope>
    <source>
        <strain evidence="22">DAOM:BR144</strain>
    </source>
</reference>
<evidence type="ECO:0000256" key="1">
    <source>
        <dbReference type="ARBA" id="ARBA00000928"/>
    </source>
</evidence>
<evidence type="ECO:0000256" key="14">
    <source>
        <dbReference type="ARBA" id="ARBA00023128"/>
    </source>
</evidence>
<dbReference type="Pfam" id="PF17177">
    <property type="entry name" value="PPR_long"/>
    <property type="match status" value="1"/>
</dbReference>
<keyword evidence="8" id="KW-0479">Metal-binding</keyword>
<evidence type="ECO:0000313" key="22">
    <source>
        <dbReference type="Proteomes" id="UP000019132"/>
    </source>
</evidence>